<evidence type="ECO:0000313" key="1">
    <source>
        <dbReference type="EMBL" id="EET60677.1"/>
    </source>
</evidence>
<organism evidence="1 2">
    <name type="scientific">Marvinbryantia formatexigens DSM 14469</name>
    <dbReference type="NCBI Taxonomy" id="478749"/>
    <lineage>
        <taxon>Bacteria</taxon>
        <taxon>Bacillati</taxon>
        <taxon>Bacillota</taxon>
        <taxon>Clostridia</taxon>
        <taxon>Lachnospirales</taxon>
        <taxon>Lachnospiraceae</taxon>
        <taxon>Marvinbryantia</taxon>
    </lineage>
</organism>
<reference evidence="1" key="1">
    <citation type="submission" date="2009-07" db="EMBL/GenBank/DDBJ databases">
        <authorList>
            <person name="Weinstock G."/>
            <person name="Sodergren E."/>
            <person name="Clifton S."/>
            <person name="Fulton L."/>
            <person name="Fulton B."/>
            <person name="Courtney L."/>
            <person name="Fronick C."/>
            <person name="Harrison M."/>
            <person name="Strong C."/>
            <person name="Farmer C."/>
            <person name="Delahaunty K."/>
            <person name="Markovic C."/>
            <person name="Hall O."/>
            <person name="Minx P."/>
            <person name="Tomlinson C."/>
            <person name="Mitreva M."/>
            <person name="Nelson J."/>
            <person name="Hou S."/>
            <person name="Wollam A."/>
            <person name="Pepin K.H."/>
            <person name="Johnson M."/>
            <person name="Bhonagiri V."/>
            <person name="Nash W.E."/>
            <person name="Warren W."/>
            <person name="Chinwalla A."/>
            <person name="Mardis E.R."/>
            <person name="Wilson R.K."/>
        </authorList>
    </citation>
    <scope>NUCLEOTIDE SEQUENCE [LARGE SCALE GENOMIC DNA]</scope>
    <source>
        <strain evidence="1">DSM 14469</strain>
    </source>
</reference>
<keyword evidence="2" id="KW-1185">Reference proteome</keyword>
<dbReference type="EMBL" id="ACCL02000009">
    <property type="protein sequence ID" value="EET60677.1"/>
    <property type="molecule type" value="Genomic_DNA"/>
</dbReference>
<comment type="caution">
    <text evidence="1">The sequence shown here is derived from an EMBL/GenBank/DDBJ whole genome shotgun (WGS) entry which is preliminary data.</text>
</comment>
<accession>C6LET8</accession>
<dbReference type="STRING" id="168384.SAMN05660368_02431"/>
<gene>
    <name evidence="1" type="ORF">BRYFOR_07139</name>
</gene>
<dbReference type="Proteomes" id="UP000005561">
    <property type="component" value="Unassembled WGS sequence"/>
</dbReference>
<dbReference type="AlphaFoldDB" id="C6LET8"/>
<protein>
    <recommendedName>
        <fullName evidence="3">Peptidase, A24 family</fullName>
    </recommendedName>
</protein>
<sequence length="180" mass="19050">MLQMRRVLETILLLYLAAAAIRDIKTRTVPLRPALYAAGSGILLRLAAECFVHISNAAISSDILPSGFAGGLCHTLSGGAGALTSLLLSCLAGMLPGVFLLAAAWITRQEIGYGDGVVLLVIGLYLGFSAGTGIFLTALLLLSPVSLFYIAVRKAGRKKRLPFVPYLLAGYLLWLAVSIF</sequence>
<evidence type="ECO:0008006" key="3">
    <source>
        <dbReference type="Google" id="ProtNLM"/>
    </source>
</evidence>
<proteinExistence type="predicted"/>
<name>C6LET8_9FIRM</name>
<evidence type="ECO:0000313" key="2">
    <source>
        <dbReference type="Proteomes" id="UP000005561"/>
    </source>
</evidence>
<dbReference type="eggNOG" id="COG1989">
    <property type="taxonomic scope" value="Bacteria"/>
</dbReference>
<dbReference type="Gene3D" id="1.20.120.1220">
    <property type="match status" value="1"/>
</dbReference>